<protein>
    <submittedName>
        <fullName evidence="2">Uncharacterized protein</fullName>
    </submittedName>
</protein>
<dbReference type="OrthoDB" id="304103at2759"/>
<accession>A0A8S1SXE3</accession>
<dbReference type="Proteomes" id="UP000689195">
    <property type="component" value="Unassembled WGS sequence"/>
</dbReference>
<evidence type="ECO:0000313" key="3">
    <source>
        <dbReference type="Proteomes" id="UP000689195"/>
    </source>
</evidence>
<evidence type="ECO:0000256" key="1">
    <source>
        <dbReference type="SAM" id="Coils"/>
    </source>
</evidence>
<proteinExistence type="predicted"/>
<name>A0A8S1SXE3_9CILI</name>
<reference evidence="2" key="1">
    <citation type="submission" date="2021-01" db="EMBL/GenBank/DDBJ databases">
        <authorList>
            <consortium name="Genoscope - CEA"/>
            <person name="William W."/>
        </authorList>
    </citation>
    <scope>NUCLEOTIDE SEQUENCE</scope>
</reference>
<organism evidence="2 3">
    <name type="scientific">Paramecium pentaurelia</name>
    <dbReference type="NCBI Taxonomy" id="43138"/>
    <lineage>
        <taxon>Eukaryota</taxon>
        <taxon>Sar</taxon>
        <taxon>Alveolata</taxon>
        <taxon>Ciliophora</taxon>
        <taxon>Intramacronucleata</taxon>
        <taxon>Oligohymenophorea</taxon>
        <taxon>Peniculida</taxon>
        <taxon>Parameciidae</taxon>
        <taxon>Paramecium</taxon>
    </lineage>
</organism>
<feature type="coiled-coil region" evidence="1">
    <location>
        <begin position="246"/>
        <end position="273"/>
    </location>
</feature>
<dbReference type="EMBL" id="CAJJDO010000013">
    <property type="protein sequence ID" value="CAD8144820.1"/>
    <property type="molecule type" value="Genomic_DNA"/>
</dbReference>
<keyword evidence="3" id="KW-1185">Reference proteome</keyword>
<comment type="caution">
    <text evidence="2">The sequence shown here is derived from an EMBL/GenBank/DDBJ whole genome shotgun (WGS) entry which is preliminary data.</text>
</comment>
<sequence>MYKDLNYAIEIMEIEKLKLHEQIDYLQEHIQQLTNEYSDKILEKDEELVTAFIKMQQVERLNNELIQKLQSTKKNEEQLNNANYNFITLQKKLDHQIQENQKLEQKVKLLTEQSMQFQQKWQRVSMQLKQQTTQKISARTTEQQLSLKQEECQQLKEKLVQYQLELTIIKQSDQEYKQSIHQKMQALYQELRDTQQKLQQYQYISQQHKQECQQCEYLRNENEQLKQMINQDQISQEQNRINSQINSHQQQQMKEYQNRVMELEYENQNLKQQIQLPESISNLKSNDCLNIKSITNHPLYIKMIKLIDQLTNQTQQELFRKSFHELGQEIEQRENKEQQLQECRTMYDRLLIKYYALQKSINKIEENSNNNNNNYYATQQITSSKQQTQQKKTNQLDSFLQEQETTKQMKQSIFSNTPKQRVNNKLNLSLDSCQFKK</sequence>
<evidence type="ECO:0000313" key="2">
    <source>
        <dbReference type="EMBL" id="CAD8144820.1"/>
    </source>
</evidence>
<feature type="coiled-coil region" evidence="1">
    <location>
        <begin position="16"/>
        <end position="211"/>
    </location>
</feature>
<gene>
    <name evidence="2" type="ORF">PPENT_87.1.T0130417</name>
</gene>
<keyword evidence="1" id="KW-0175">Coiled coil</keyword>
<dbReference type="AlphaFoldDB" id="A0A8S1SXE3"/>